<keyword evidence="7 8" id="KW-0472">Membrane</keyword>
<keyword evidence="6 8" id="KW-1133">Transmembrane helix</keyword>
<dbReference type="GO" id="GO:0005886">
    <property type="term" value="C:plasma membrane"/>
    <property type="evidence" value="ECO:0007669"/>
    <property type="project" value="UniProtKB-SubCell"/>
</dbReference>
<feature type="transmembrane region" description="Helical" evidence="8">
    <location>
        <begin position="161"/>
        <end position="184"/>
    </location>
</feature>
<comment type="subcellular location">
    <subcellularLocation>
        <location evidence="1">Cell membrane</location>
        <topology evidence="1">Multi-pass membrane protein</topology>
    </subcellularLocation>
</comment>
<dbReference type="InterPro" id="IPR000522">
    <property type="entry name" value="ABC_transptr_permease_BtuC"/>
</dbReference>
<dbReference type="Proteomes" id="UP000269019">
    <property type="component" value="Chromosome"/>
</dbReference>
<feature type="transmembrane region" description="Helical" evidence="8">
    <location>
        <begin position="105"/>
        <end position="124"/>
    </location>
</feature>
<evidence type="ECO:0000256" key="2">
    <source>
        <dbReference type="ARBA" id="ARBA00007935"/>
    </source>
</evidence>
<gene>
    <name evidence="9" type="primary">yfhA1</name>
    <name evidence="9" type="ORF">CCHOA_08200</name>
</gene>
<evidence type="ECO:0000313" key="9">
    <source>
        <dbReference type="EMBL" id="AZA14031.1"/>
    </source>
</evidence>
<dbReference type="PANTHER" id="PTHR30472:SF1">
    <property type="entry name" value="FE(3+) DICITRATE TRANSPORT SYSTEM PERMEASE PROTEIN FECC-RELATED"/>
    <property type="match status" value="1"/>
</dbReference>
<feature type="transmembrane region" description="Helical" evidence="8">
    <location>
        <begin position="254"/>
        <end position="276"/>
    </location>
</feature>
<comment type="similarity">
    <text evidence="2">Belongs to the binding-protein-dependent transport system permease family. FecCD subfamily.</text>
</comment>
<evidence type="ECO:0000256" key="8">
    <source>
        <dbReference type="SAM" id="Phobius"/>
    </source>
</evidence>
<keyword evidence="4" id="KW-1003">Cell membrane</keyword>
<evidence type="ECO:0000256" key="5">
    <source>
        <dbReference type="ARBA" id="ARBA00022692"/>
    </source>
</evidence>
<dbReference type="InterPro" id="IPR037294">
    <property type="entry name" value="ABC_BtuC-like"/>
</dbReference>
<evidence type="ECO:0000256" key="4">
    <source>
        <dbReference type="ARBA" id="ARBA00022475"/>
    </source>
</evidence>
<accession>A0A3G6J7D8</accession>
<name>A0A3G6J7D8_9CORY</name>
<dbReference type="PANTHER" id="PTHR30472">
    <property type="entry name" value="FERRIC ENTEROBACTIN TRANSPORT SYSTEM PERMEASE PROTEIN"/>
    <property type="match status" value="1"/>
</dbReference>
<proteinExistence type="inferred from homology"/>
<dbReference type="GO" id="GO:0033214">
    <property type="term" value="P:siderophore-iron import into cell"/>
    <property type="evidence" value="ECO:0007669"/>
    <property type="project" value="TreeGrafter"/>
</dbReference>
<feature type="transmembrane region" description="Helical" evidence="8">
    <location>
        <begin position="296"/>
        <end position="316"/>
    </location>
</feature>
<dbReference type="RefSeq" id="WP_245992280.1">
    <property type="nucleotide sequence ID" value="NZ_CP033896.1"/>
</dbReference>
<dbReference type="Pfam" id="PF01032">
    <property type="entry name" value="FecCD"/>
    <property type="match status" value="1"/>
</dbReference>
<organism evidence="9 10">
    <name type="scientific">Corynebacterium choanae</name>
    <dbReference type="NCBI Taxonomy" id="1862358"/>
    <lineage>
        <taxon>Bacteria</taxon>
        <taxon>Bacillati</taxon>
        <taxon>Actinomycetota</taxon>
        <taxon>Actinomycetes</taxon>
        <taxon>Mycobacteriales</taxon>
        <taxon>Corynebacteriaceae</taxon>
        <taxon>Corynebacterium</taxon>
    </lineage>
</organism>
<evidence type="ECO:0000256" key="7">
    <source>
        <dbReference type="ARBA" id="ARBA00023136"/>
    </source>
</evidence>
<feature type="transmembrane region" description="Helical" evidence="8">
    <location>
        <begin position="323"/>
        <end position="342"/>
    </location>
</feature>
<protein>
    <submittedName>
        <fullName evidence="9">Putative siderophore transport system permease protein YfhA</fullName>
    </submittedName>
</protein>
<keyword evidence="5 8" id="KW-0812">Transmembrane</keyword>
<dbReference type="CDD" id="cd06550">
    <property type="entry name" value="TM_ABC_iron-siderophores_like"/>
    <property type="match status" value="1"/>
</dbReference>
<dbReference type="AlphaFoldDB" id="A0A3G6J7D8"/>
<reference evidence="9 10" key="1">
    <citation type="submission" date="2018-11" db="EMBL/GenBank/DDBJ databases">
        <authorList>
            <person name="Kleinhagauer T."/>
            <person name="Glaeser S.P."/>
            <person name="Spergser J."/>
            <person name="Ruckert C."/>
            <person name="Kaempfer P."/>
            <person name="Busse H.-J."/>
        </authorList>
    </citation>
    <scope>NUCLEOTIDE SEQUENCE [LARGE SCALE GENOMIC DNA]</scope>
    <source>
        <strain evidence="9 10">200CH</strain>
    </source>
</reference>
<evidence type="ECO:0000256" key="6">
    <source>
        <dbReference type="ARBA" id="ARBA00022989"/>
    </source>
</evidence>
<dbReference type="Gene3D" id="1.10.3470.10">
    <property type="entry name" value="ABC transporter involved in vitamin B12 uptake, BtuC"/>
    <property type="match status" value="1"/>
</dbReference>
<sequence>MLRYYRSLLWWFLGLVMLMGLSVGVGARETAFLPVVQVLPSAWDFALHPLHHPLLREQSAQAELAILIGGLRIPRTLLAPLAGACLGVAGAILQGHTRNPLADPSLVGIHAGAAVAVVLSALLLPGASPVVLTLAAIGGALVVSSVVFLVAFAGGFRHLPLTLLLAGTAISALLMAVVHGLILIHPQALDAFRTWATGSVTGASMQDVAVLAVPAIIGLFAALVHMRSLDVIGLGDAQAQALGARVTTVRLSGLLIVALLGGAAVAGAGAVPFVGLAAPHVARLLYGASYPQVVPYSMMIGAVAALIADMLARFVLAPAELPMGTVLAVLGAPLFIALVRTTSKELTQ</sequence>
<keyword evidence="3" id="KW-0813">Transport</keyword>
<keyword evidence="10" id="KW-1185">Reference proteome</keyword>
<evidence type="ECO:0000256" key="3">
    <source>
        <dbReference type="ARBA" id="ARBA00022448"/>
    </source>
</evidence>
<feature type="transmembrane region" description="Helical" evidence="8">
    <location>
        <begin position="130"/>
        <end position="154"/>
    </location>
</feature>
<evidence type="ECO:0000256" key="1">
    <source>
        <dbReference type="ARBA" id="ARBA00004651"/>
    </source>
</evidence>
<dbReference type="GO" id="GO:0022857">
    <property type="term" value="F:transmembrane transporter activity"/>
    <property type="evidence" value="ECO:0007669"/>
    <property type="project" value="InterPro"/>
</dbReference>
<dbReference type="EMBL" id="CP033896">
    <property type="protein sequence ID" value="AZA14031.1"/>
    <property type="molecule type" value="Genomic_DNA"/>
</dbReference>
<feature type="transmembrane region" description="Helical" evidence="8">
    <location>
        <begin position="77"/>
        <end position="93"/>
    </location>
</feature>
<dbReference type="SUPFAM" id="SSF81345">
    <property type="entry name" value="ABC transporter involved in vitamin B12 uptake, BtuC"/>
    <property type="match status" value="1"/>
</dbReference>
<feature type="transmembrane region" description="Helical" evidence="8">
    <location>
        <begin position="204"/>
        <end position="224"/>
    </location>
</feature>
<evidence type="ECO:0000313" key="10">
    <source>
        <dbReference type="Proteomes" id="UP000269019"/>
    </source>
</evidence>
<dbReference type="KEGG" id="ccho:CCHOA_08200"/>